<accession>A0A845QZB2</accession>
<dbReference type="Gene3D" id="1.10.10.10">
    <property type="entry name" value="Winged helix-like DNA-binding domain superfamily/Winged helix DNA-binding domain"/>
    <property type="match status" value="1"/>
</dbReference>
<dbReference type="SMART" id="SM00346">
    <property type="entry name" value="HTH_ICLR"/>
    <property type="match status" value="1"/>
</dbReference>
<comment type="function">
    <text evidence="4">May be an activator protein for the gylABX operon.</text>
</comment>
<keyword evidence="3" id="KW-0804">Transcription</keyword>
<dbReference type="Gene3D" id="3.30.450.40">
    <property type="match status" value="1"/>
</dbReference>
<dbReference type="FunFam" id="1.10.10.10:FF:000056">
    <property type="entry name" value="IclR family transcriptional regulator"/>
    <property type="match status" value="1"/>
</dbReference>
<dbReference type="InterPro" id="IPR050707">
    <property type="entry name" value="HTH_MetabolicPath_Reg"/>
</dbReference>
<dbReference type="SUPFAM" id="SSF46785">
    <property type="entry name" value="Winged helix' DNA-binding domain"/>
    <property type="match status" value="1"/>
</dbReference>
<dbReference type="Proteomes" id="UP000467132">
    <property type="component" value="Unassembled WGS sequence"/>
</dbReference>
<dbReference type="RefSeq" id="WP_160197568.1">
    <property type="nucleotide sequence ID" value="NZ_QXXA01000010.1"/>
</dbReference>
<dbReference type="CDD" id="cd00090">
    <property type="entry name" value="HTH_ARSR"/>
    <property type="match status" value="1"/>
</dbReference>
<dbReference type="PANTHER" id="PTHR30136:SF35">
    <property type="entry name" value="HTH-TYPE TRANSCRIPTIONAL REGULATOR RV1719"/>
    <property type="match status" value="1"/>
</dbReference>
<dbReference type="GO" id="GO:0045892">
    <property type="term" value="P:negative regulation of DNA-templated transcription"/>
    <property type="evidence" value="ECO:0007669"/>
    <property type="project" value="TreeGrafter"/>
</dbReference>
<dbReference type="InterPro" id="IPR014757">
    <property type="entry name" value="Tscrpt_reg_IclR_C"/>
</dbReference>
<keyword evidence="9" id="KW-1185">Reference proteome</keyword>
<evidence type="ECO:0000256" key="4">
    <source>
        <dbReference type="ARBA" id="ARBA00058938"/>
    </source>
</evidence>
<evidence type="ECO:0000259" key="7">
    <source>
        <dbReference type="PROSITE" id="PS51078"/>
    </source>
</evidence>
<comment type="caution">
    <text evidence="8">The sequence shown here is derived from an EMBL/GenBank/DDBJ whole genome shotgun (WGS) entry which is preliminary data.</text>
</comment>
<dbReference type="InterPro" id="IPR036388">
    <property type="entry name" value="WH-like_DNA-bd_sf"/>
</dbReference>
<proteinExistence type="predicted"/>
<dbReference type="AlphaFoldDB" id="A0A845QZB2"/>
<feature type="domain" description="HTH iclR-type" evidence="6">
    <location>
        <begin position="8"/>
        <end position="70"/>
    </location>
</feature>
<keyword evidence="1" id="KW-0805">Transcription regulation</keyword>
<dbReference type="GO" id="GO:0003677">
    <property type="term" value="F:DNA binding"/>
    <property type="evidence" value="ECO:0007669"/>
    <property type="project" value="UniProtKB-KW"/>
</dbReference>
<dbReference type="InterPro" id="IPR036390">
    <property type="entry name" value="WH_DNA-bd_sf"/>
</dbReference>
<organism evidence="8 9">
    <name type="scientific">Senegalia massiliensis</name>
    <dbReference type="NCBI Taxonomy" id="1720316"/>
    <lineage>
        <taxon>Bacteria</taxon>
        <taxon>Bacillati</taxon>
        <taxon>Bacillota</taxon>
        <taxon>Clostridia</taxon>
        <taxon>Eubacteriales</taxon>
        <taxon>Clostridiaceae</taxon>
        <taxon>Senegalia</taxon>
    </lineage>
</organism>
<sequence length="259" mass="29265">MKTKGKTVQSVDRALKIIEILKDRPKGIGVTELSNILEVSKSTAHRLLMSLYNADFVRQDRENEKYLLGLRFIELGEIVSNELDIKEIVYPYLYKLGNITGETAHLAIKNKNEIIYIDKIESPKTIRMFSTIGKRAPLYCTGVGKAIFAFLPESEIINIIDEMDFVKYTENTIVTKKEMLKELDNIRESGYAIDDEEHELGIKCAAAPILNYNNEVVAGISVASPIMRLNDEKFNNIINEILNISKSISNALGYNDNTL</sequence>
<evidence type="ECO:0000256" key="3">
    <source>
        <dbReference type="ARBA" id="ARBA00023163"/>
    </source>
</evidence>
<dbReference type="GO" id="GO:0003700">
    <property type="term" value="F:DNA-binding transcription factor activity"/>
    <property type="evidence" value="ECO:0007669"/>
    <property type="project" value="TreeGrafter"/>
</dbReference>
<keyword evidence="2" id="KW-0238">DNA-binding</keyword>
<dbReference type="OrthoDB" id="9791752at2"/>
<dbReference type="PROSITE" id="PS51077">
    <property type="entry name" value="HTH_ICLR"/>
    <property type="match status" value="1"/>
</dbReference>
<dbReference type="InterPro" id="IPR029016">
    <property type="entry name" value="GAF-like_dom_sf"/>
</dbReference>
<dbReference type="Pfam" id="PF01614">
    <property type="entry name" value="IclR_C"/>
    <property type="match status" value="1"/>
</dbReference>
<evidence type="ECO:0000256" key="2">
    <source>
        <dbReference type="ARBA" id="ARBA00023125"/>
    </source>
</evidence>
<evidence type="ECO:0000313" key="8">
    <source>
        <dbReference type="EMBL" id="NBI07099.1"/>
    </source>
</evidence>
<evidence type="ECO:0000256" key="5">
    <source>
        <dbReference type="ARBA" id="ARBA00070406"/>
    </source>
</evidence>
<evidence type="ECO:0000313" key="9">
    <source>
        <dbReference type="Proteomes" id="UP000467132"/>
    </source>
</evidence>
<dbReference type="PANTHER" id="PTHR30136">
    <property type="entry name" value="HELIX-TURN-HELIX TRANSCRIPTIONAL REGULATOR, ICLR FAMILY"/>
    <property type="match status" value="1"/>
</dbReference>
<dbReference type="InterPro" id="IPR011991">
    <property type="entry name" value="ArsR-like_HTH"/>
</dbReference>
<evidence type="ECO:0000259" key="6">
    <source>
        <dbReference type="PROSITE" id="PS51077"/>
    </source>
</evidence>
<protein>
    <recommendedName>
        <fullName evidence="5">Glycerol operon regulatory protein</fullName>
    </recommendedName>
</protein>
<dbReference type="InterPro" id="IPR005471">
    <property type="entry name" value="Tscrpt_reg_IclR_N"/>
</dbReference>
<gene>
    <name evidence="8" type="ORF">D3Z33_09575</name>
</gene>
<name>A0A845QZB2_9CLOT</name>
<feature type="domain" description="IclR-ED" evidence="7">
    <location>
        <begin position="71"/>
        <end position="254"/>
    </location>
</feature>
<dbReference type="SUPFAM" id="SSF55781">
    <property type="entry name" value="GAF domain-like"/>
    <property type="match status" value="1"/>
</dbReference>
<dbReference type="Pfam" id="PF09339">
    <property type="entry name" value="HTH_IclR"/>
    <property type="match status" value="1"/>
</dbReference>
<dbReference type="EMBL" id="QXXA01000010">
    <property type="protein sequence ID" value="NBI07099.1"/>
    <property type="molecule type" value="Genomic_DNA"/>
</dbReference>
<dbReference type="PROSITE" id="PS51078">
    <property type="entry name" value="ICLR_ED"/>
    <property type="match status" value="1"/>
</dbReference>
<reference evidence="8 9" key="1">
    <citation type="submission" date="2018-08" db="EMBL/GenBank/DDBJ databases">
        <title>Murine metabolic-syndrome-specific gut microbial biobank.</title>
        <authorList>
            <person name="Liu C."/>
        </authorList>
    </citation>
    <scope>NUCLEOTIDE SEQUENCE [LARGE SCALE GENOMIC DNA]</scope>
    <source>
        <strain evidence="8 9">583</strain>
    </source>
</reference>
<evidence type="ECO:0000256" key="1">
    <source>
        <dbReference type="ARBA" id="ARBA00023015"/>
    </source>
</evidence>